<proteinExistence type="predicted"/>
<dbReference type="STRING" id="1797768.A3C59_03955"/>
<evidence type="ECO:0000313" key="2">
    <source>
        <dbReference type="Proteomes" id="UP000176902"/>
    </source>
</evidence>
<comment type="caution">
    <text evidence="1">The sequence shown here is derived from an EMBL/GenBank/DDBJ whole genome shotgun (WGS) entry which is preliminary data.</text>
</comment>
<dbReference type="InterPro" id="IPR010921">
    <property type="entry name" value="Trp_repressor/repl_initiator"/>
</dbReference>
<dbReference type="GO" id="GO:0003700">
    <property type="term" value="F:DNA-binding transcription factor activity"/>
    <property type="evidence" value="ECO:0007669"/>
    <property type="project" value="InterPro"/>
</dbReference>
<dbReference type="EMBL" id="MFCV01000014">
    <property type="protein sequence ID" value="OGE33155.1"/>
    <property type="molecule type" value="Genomic_DNA"/>
</dbReference>
<accession>A0A1F5JWX8</accession>
<dbReference type="InterPro" id="IPR038116">
    <property type="entry name" value="TrpR-like_sf"/>
</dbReference>
<dbReference type="InterPro" id="IPR000831">
    <property type="entry name" value="Trp_repress"/>
</dbReference>
<gene>
    <name evidence="1" type="ORF">A3C59_03955</name>
</gene>
<sequence length="99" mass="11368">MNMSKPKDSSNIKVPDNVILEILTSSELRMLKNRWKIINLLQEGLSIRSIAKEVSVGTDTVVRVARMIEKGNLRKLLEKQEFKNRIKTNTPWIFGKSNS</sequence>
<name>A0A1F5JWX8_9BACT</name>
<evidence type="ECO:0000313" key="1">
    <source>
        <dbReference type="EMBL" id="OGE33155.1"/>
    </source>
</evidence>
<dbReference type="AlphaFoldDB" id="A0A1F5JWX8"/>
<dbReference type="Proteomes" id="UP000176902">
    <property type="component" value="Unassembled WGS sequence"/>
</dbReference>
<dbReference type="GO" id="GO:0043565">
    <property type="term" value="F:sequence-specific DNA binding"/>
    <property type="evidence" value="ECO:0007669"/>
    <property type="project" value="InterPro"/>
</dbReference>
<reference evidence="1 2" key="1">
    <citation type="journal article" date="2016" name="Nat. Commun.">
        <title>Thousands of microbial genomes shed light on interconnected biogeochemical processes in an aquifer system.</title>
        <authorList>
            <person name="Anantharaman K."/>
            <person name="Brown C.T."/>
            <person name="Hug L.A."/>
            <person name="Sharon I."/>
            <person name="Castelle C.J."/>
            <person name="Probst A.J."/>
            <person name="Thomas B.C."/>
            <person name="Singh A."/>
            <person name="Wilkins M.J."/>
            <person name="Karaoz U."/>
            <person name="Brodie E.L."/>
            <person name="Williams K.H."/>
            <person name="Hubbard S.S."/>
            <person name="Banfield J.F."/>
        </authorList>
    </citation>
    <scope>NUCLEOTIDE SEQUENCE [LARGE SCALE GENOMIC DNA]</scope>
</reference>
<organism evidence="1 2">
    <name type="scientific">Candidatus Daviesbacteria bacterium RIFCSPHIGHO2_02_FULL_36_13</name>
    <dbReference type="NCBI Taxonomy" id="1797768"/>
    <lineage>
        <taxon>Bacteria</taxon>
        <taxon>Candidatus Daviesiibacteriota</taxon>
    </lineage>
</organism>
<protein>
    <submittedName>
        <fullName evidence="1">Uncharacterized protein</fullName>
    </submittedName>
</protein>
<dbReference type="SUPFAM" id="SSF48295">
    <property type="entry name" value="TrpR-like"/>
    <property type="match status" value="1"/>
</dbReference>
<dbReference type="Gene3D" id="1.10.1270.10">
    <property type="entry name" value="TrpR-like"/>
    <property type="match status" value="1"/>
</dbReference>
<dbReference type="Pfam" id="PF01371">
    <property type="entry name" value="Trp_repressor"/>
    <property type="match status" value="1"/>
</dbReference>